<dbReference type="AlphaFoldDB" id="A0A4S8QIG8"/>
<gene>
    <name evidence="1" type="ORF">FAB82_03090</name>
</gene>
<evidence type="ECO:0000313" key="1">
    <source>
        <dbReference type="EMBL" id="THV43052.1"/>
    </source>
</evidence>
<dbReference type="OrthoDB" id="9777890at2"/>
<dbReference type="PANTHER" id="PTHR36451">
    <property type="entry name" value="PAPS-DEPENDENT SULFOTRANSFERASE STF3"/>
    <property type="match status" value="1"/>
</dbReference>
<organism evidence="1 2">
    <name type="scientific">Glycomyces buryatensis</name>
    <dbReference type="NCBI Taxonomy" id="2570927"/>
    <lineage>
        <taxon>Bacteria</taxon>
        <taxon>Bacillati</taxon>
        <taxon>Actinomycetota</taxon>
        <taxon>Actinomycetes</taxon>
        <taxon>Glycomycetales</taxon>
        <taxon>Glycomycetaceae</taxon>
        <taxon>Glycomyces</taxon>
    </lineage>
</organism>
<dbReference type="InterPro" id="IPR052736">
    <property type="entry name" value="Stf3_sulfotransferase"/>
</dbReference>
<accession>A0A4S8QIG8</accession>
<evidence type="ECO:0000313" key="2">
    <source>
        <dbReference type="Proteomes" id="UP000308760"/>
    </source>
</evidence>
<keyword evidence="2" id="KW-1185">Reference proteome</keyword>
<dbReference type="EMBL" id="STGY01000008">
    <property type="protein sequence ID" value="THV43052.1"/>
    <property type="molecule type" value="Genomic_DNA"/>
</dbReference>
<dbReference type="InterPro" id="IPR027417">
    <property type="entry name" value="P-loop_NTPase"/>
</dbReference>
<keyword evidence="1" id="KW-0808">Transferase</keyword>
<name>A0A4S8QIG8_9ACTN</name>
<comment type="caution">
    <text evidence="1">The sequence shown here is derived from an EMBL/GenBank/DDBJ whole genome shotgun (WGS) entry which is preliminary data.</text>
</comment>
<dbReference type="Proteomes" id="UP000308760">
    <property type="component" value="Unassembled WGS sequence"/>
</dbReference>
<protein>
    <submittedName>
        <fullName evidence="1">Sulfotransferase</fullName>
    </submittedName>
</protein>
<proteinExistence type="predicted"/>
<reference evidence="2" key="1">
    <citation type="submission" date="2019-04" db="EMBL/GenBank/DDBJ databases">
        <title>Nocardioides xinjiangensis sp. nov.</title>
        <authorList>
            <person name="Liu S."/>
        </authorList>
    </citation>
    <scope>NUCLEOTIDE SEQUENCE [LARGE SCALE GENOMIC DNA]</scope>
    <source>
        <strain evidence="2">18</strain>
    </source>
</reference>
<dbReference type="SUPFAM" id="SSF52540">
    <property type="entry name" value="P-loop containing nucleoside triphosphate hydrolases"/>
    <property type="match status" value="1"/>
</dbReference>
<sequence length="407" mass="45901">MGRTTFTVTALNTLFAPAVIGRRGRVDSSIDKIVASAERATGGSADDHRDLIEGYRILLGSYANGRYVSFVGWSAILMDIERRITNRMRVARTIAERPEIEREVIREPIVVTGLPRTATTLAHNLLAGPAANRAPLLWELLTTLPGDADEAAKEAGIADAKKFTDGLEQAVPTFPDIHKMAPELPEECIFLMPFHSLLWNLCGPLHEFREWCEGRDYSDDYRYLKQTLQILQHKSESRRWVLKSPGHLWSLRALIDAFPDARVVWTHRDPVTVMGSFCSLMEASWSVYQRRYDPAQIGALSLAMLTESIADAREIRLTLRQENLIDVGYPHLAGDPAMQVPRLFDRLGLPWGQAEADNLQYLIDLPTKRRKHEYTLSRYGLSQAEVEEAFGDYPSLVNNLPALAKRH</sequence>
<dbReference type="RefSeq" id="WP_136533083.1">
    <property type="nucleotide sequence ID" value="NZ_STGY01000008.1"/>
</dbReference>
<dbReference type="Pfam" id="PF13469">
    <property type="entry name" value="Sulfotransfer_3"/>
    <property type="match status" value="1"/>
</dbReference>
<dbReference type="GO" id="GO:0016740">
    <property type="term" value="F:transferase activity"/>
    <property type="evidence" value="ECO:0007669"/>
    <property type="project" value="UniProtKB-KW"/>
</dbReference>
<reference evidence="1 2" key="2">
    <citation type="submission" date="2019-05" db="EMBL/GenBank/DDBJ databases">
        <title>Glycomyces buryatensis sp. nov.</title>
        <authorList>
            <person name="Nikitina E."/>
        </authorList>
    </citation>
    <scope>NUCLEOTIDE SEQUENCE [LARGE SCALE GENOMIC DNA]</scope>
    <source>
        <strain evidence="1 2">18</strain>
    </source>
</reference>
<dbReference type="Gene3D" id="3.40.50.300">
    <property type="entry name" value="P-loop containing nucleotide triphosphate hydrolases"/>
    <property type="match status" value="1"/>
</dbReference>
<dbReference type="PANTHER" id="PTHR36451:SF1">
    <property type="entry name" value="OMEGA-HYDROXY-BETA-DIHYDROMENAQUINONE-9 SULFOTRANSFERASE STF3"/>
    <property type="match status" value="1"/>
</dbReference>